<keyword evidence="2" id="KW-0863">Zinc-finger</keyword>
<protein>
    <submittedName>
        <fullName evidence="5">Keratin, type II cytoskeletal 2 epidermal</fullName>
    </submittedName>
</protein>
<proteinExistence type="predicted"/>
<evidence type="ECO:0000256" key="3">
    <source>
        <dbReference type="ARBA" id="ARBA00022833"/>
    </source>
</evidence>
<dbReference type="AlphaFoldDB" id="A0AAE1HMN2"/>
<reference evidence="5" key="2">
    <citation type="journal article" date="2023" name="BMC Genomics">
        <title>Pest status, molecular evolution, and epigenetic factors derived from the genome assembly of Frankliniella fusca, a thysanopteran phytovirus vector.</title>
        <authorList>
            <person name="Catto M.A."/>
            <person name="Labadie P.E."/>
            <person name="Jacobson A.L."/>
            <person name="Kennedy G.G."/>
            <person name="Srinivasan R."/>
            <person name="Hunt B.G."/>
        </authorList>
    </citation>
    <scope>NUCLEOTIDE SEQUENCE</scope>
    <source>
        <strain evidence="5">PL_HMW_Pooled</strain>
    </source>
</reference>
<comment type="caution">
    <text evidence="5">The sequence shown here is derived from an EMBL/GenBank/DDBJ whole genome shotgun (WGS) entry which is preliminary data.</text>
</comment>
<evidence type="ECO:0000259" key="4">
    <source>
        <dbReference type="Pfam" id="PF04500"/>
    </source>
</evidence>
<sequence length="156" mass="18408">MVSTPSTLACDAVPAVLFRERGYRDNTFYYHLGDGSHAYHYNLETTSSIYFKCVMYHQLGCGGRAILKMGGEFRHSHPHNHLPDPEYVGEKHFRQNVLDDCRGRFVDHKEILDQARRDRRYSRRVRSKMTMRRLRNSMNRARMGQMCMRSSMPFLN</sequence>
<evidence type="ECO:0000313" key="5">
    <source>
        <dbReference type="EMBL" id="KAK3924145.1"/>
    </source>
</evidence>
<dbReference type="Pfam" id="PF04500">
    <property type="entry name" value="FLYWCH"/>
    <property type="match status" value="1"/>
</dbReference>
<dbReference type="GO" id="GO:0008270">
    <property type="term" value="F:zinc ion binding"/>
    <property type="evidence" value="ECO:0007669"/>
    <property type="project" value="UniProtKB-KW"/>
</dbReference>
<dbReference type="Proteomes" id="UP001219518">
    <property type="component" value="Unassembled WGS sequence"/>
</dbReference>
<gene>
    <name evidence="5" type="ORF">KUF71_012229</name>
</gene>
<reference evidence="5" key="1">
    <citation type="submission" date="2021-07" db="EMBL/GenBank/DDBJ databases">
        <authorList>
            <person name="Catto M.A."/>
            <person name="Jacobson A."/>
            <person name="Kennedy G."/>
            <person name="Labadie P."/>
            <person name="Hunt B.G."/>
            <person name="Srinivasan R."/>
        </authorList>
    </citation>
    <scope>NUCLEOTIDE SEQUENCE</scope>
    <source>
        <strain evidence="5">PL_HMW_Pooled</strain>
        <tissue evidence="5">Head</tissue>
    </source>
</reference>
<accession>A0AAE1HMN2</accession>
<organism evidence="5 6">
    <name type="scientific">Frankliniella fusca</name>
    <dbReference type="NCBI Taxonomy" id="407009"/>
    <lineage>
        <taxon>Eukaryota</taxon>
        <taxon>Metazoa</taxon>
        <taxon>Ecdysozoa</taxon>
        <taxon>Arthropoda</taxon>
        <taxon>Hexapoda</taxon>
        <taxon>Insecta</taxon>
        <taxon>Pterygota</taxon>
        <taxon>Neoptera</taxon>
        <taxon>Paraneoptera</taxon>
        <taxon>Thysanoptera</taxon>
        <taxon>Terebrantia</taxon>
        <taxon>Thripoidea</taxon>
        <taxon>Thripidae</taxon>
        <taxon>Frankliniella</taxon>
    </lineage>
</organism>
<keyword evidence="1" id="KW-0479">Metal-binding</keyword>
<keyword evidence="6" id="KW-1185">Reference proteome</keyword>
<evidence type="ECO:0000313" key="6">
    <source>
        <dbReference type="Proteomes" id="UP001219518"/>
    </source>
</evidence>
<evidence type="ECO:0000256" key="2">
    <source>
        <dbReference type="ARBA" id="ARBA00022771"/>
    </source>
</evidence>
<keyword evidence="3" id="KW-0862">Zinc</keyword>
<feature type="domain" description="FLYWCH-type" evidence="4">
    <location>
        <begin position="36"/>
        <end position="81"/>
    </location>
</feature>
<dbReference type="InterPro" id="IPR007588">
    <property type="entry name" value="Znf_FLYWCH"/>
</dbReference>
<evidence type="ECO:0000256" key="1">
    <source>
        <dbReference type="ARBA" id="ARBA00022723"/>
    </source>
</evidence>
<dbReference type="EMBL" id="JAHWGI010001166">
    <property type="protein sequence ID" value="KAK3924145.1"/>
    <property type="molecule type" value="Genomic_DNA"/>
</dbReference>
<name>A0AAE1HMN2_9NEOP</name>
<dbReference type="Gene3D" id="2.20.25.240">
    <property type="match status" value="1"/>
</dbReference>